<organism evidence="1 2">
    <name type="scientific">Meloidogyne incognita</name>
    <name type="common">Southern root-knot nematode worm</name>
    <name type="synonym">Oxyuris incognita</name>
    <dbReference type="NCBI Taxonomy" id="6306"/>
    <lineage>
        <taxon>Eukaryota</taxon>
        <taxon>Metazoa</taxon>
        <taxon>Ecdysozoa</taxon>
        <taxon>Nematoda</taxon>
        <taxon>Chromadorea</taxon>
        <taxon>Rhabditida</taxon>
        <taxon>Tylenchina</taxon>
        <taxon>Tylenchomorpha</taxon>
        <taxon>Tylenchoidea</taxon>
        <taxon>Meloidogynidae</taxon>
        <taxon>Meloidogyninae</taxon>
        <taxon>Meloidogyne</taxon>
        <taxon>Meloidogyne incognita group</taxon>
    </lineage>
</organism>
<evidence type="ECO:0000313" key="2">
    <source>
        <dbReference type="WBParaSite" id="Minc3s01788g26314"/>
    </source>
</evidence>
<name>A0A914MIG7_MELIC</name>
<evidence type="ECO:0000313" key="1">
    <source>
        <dbReference type="Proteomes" id="UP000887563"/>
    </source>
</evidence>
<proteinExistence type="predicted"/>
<reference evidence="2" key="1">
    <citation type="submission" date="2022-11" db="UniProtKB">
        <authorList>
            <consortium name="WormBaseParasite"/>
        </authorList>
    </citation>
    <scope>IDENTIFICATION</scope>
</reference>
<protein>
    <submittedName>
        <fullName evidence="2">Uncharacterized protein</fullName>
    </submittedName>
</protein>
<accession>A0A914MIG7</accession>
<dbReference type="Proteomes" id="UP000887563">
    <property type="component" value="Unplaced"/>
</dbReference>
<sequence>MKQVEKLYDGISHYILFLKLEKMKRKMELEKYIKYQWQGRLSAKIESVIATVLLHVEALI</sequence>
<dbReference type="WBParaSite" id="Minc3s01788g26314">
    <property type="protein sequence ID" value="Minc3s01788g26314"/>
    <property type="gene ID" value="Minc3s01788g26314"/>
</dbReference>
<dbReference type="AlphaFoldDB" id="A0A914MIG7"/>
<keyword evidence="1" id="KW-1185">Reference proteome</keyword>